<organism evidence="5 6">
    <name type="scientific">Aplysia californica</name>
    <name type="common">California sea hare</name>
    <dbReference type="NCBI Taxonomy" id="6500"/>
    <lineage>
        <taxon>Eukaryota</taxon>
        <taxon>Metazoa</taxon>
        <taxon>Spiralia</taxon>
        <taxon>Lophotrochozoa</taxon>
        <taxon>Mollusca</taxon>
        <taxon>Gastropoda</taxon>
        <taxon>Heterobranchia</taxon>
        <taxon>Euthyneura</taxon>
        <taxon>Tectipleura</taxon>
        <taxon>Aplysiida</taxon>
        <taxon>Aplysioidea</taxon>
        <taxon>Aplysiidae</taxon>
        <taxon>Aplysia</taxon>
    </lineage>
</organism>
<dbReference type="RefSeq" id="XP_012945731.1">
    <property type="nucleotide sequence ID" value="XM_013090277.2"/>
</dbReference>
<dbReference type="Proteomes" id="UP000694888">
    <property type="component" value="Unplaced"/>
</dbReference>
<dbReference type="InterPro" id="IPR026854">
    <property type="entry name" value="VPS13_N"/>
</dbReference>
<evidence type="ECO:0000256" key="1">
    <source>
        <dbReference type="ARBA" id="ARBA00006545"/>
    </source>
</evidence>
<dbReference type="Pfam" id="PF12624">
    <property type="entry name" value="VPS13_N"/>
    <property type="match status" value="1"/>
</dbReference>
<sequence length="285" mass="32458">MVFESIVVELINRYLGEFVENLDTSQLKIGIWGGDVVLNNLNLKESALDELDLPVKIKAGHIGKLTLKIPWKNLYTAPVVAEIDGIYALAVPNIAIKYDEAKNQKAAQDEKQAKLQKIEDIKKMEAEKDKPKDPKQDTFVEKLATQVIKNLQIRVSKIHVRYEDKYTNPDRPVGIGVTLQELLFQTTDENWKETVIKEAVTQIYKLIRLDSLSVYWNSKAAMIQDKDKETILVCTYALLPSPHFLLRPICYFVLACAHTLAYAYTDAHLHTDKQKHVHIDNCVAT</sequence>
<keyword evidence="3" id="KW-0175">Coiled coil</keyword>
<dbReference type="GeneID" id="106013736"/>
<evidence type="ECO:0000313" key="5">
    <source>
        <dbReference type="Proteomes" id="UP000694888"/>
    </source>
</evidence>
<evidence type="ECO:0000256" key="3">
    <source>
        <dbReference type="SAM" id="Coils"/>
    </source>
</evidence>
<proteinExistence type="inferred from homology"/>
<gene>
    <name evidence="6" type="primary">LOC106013736</name>
</gene>
<name>A0ABM1ADQ9_APLCA</name>
<evidence type="ECO:0000256" key="2">
    <source>
        <dbReference type="ARBA" id="ARBA00022448"/>
    </source>
</evidence>
<evidence type="ECO:0000259" key="4">
    <source>
        <dbReference type="Pfam" id="PF12624"/>
    </source>
</evidence>
<protein>
    <submittedName>
        <fullName evidence="6">Vacuolar protein sorting-associated protein 13A</fullName>
    </submittedName>
</protein>
<reference evidence="6" key="1">
    <citation type="submission" date="2025-08" db="UniProtKB">
        <authorList>
            <consortium name="RefSeq"/>
        </authorList>
    </citation>
    <scope>IDENTIFICATION</scope>
</reference>
<dbReference type="InterPro" id="IPR026847">
    <property type="entry name" value="VPS13"/>
</dbReference>
<keyword evidence="5" id="KW-1185">Reference proteome</keyword>
<keyword evidence="2" id="KW-0813">Transport</keyword>
<comment type="similarity">
    <text evidence="1">Belongs to the VPS13 family.</text>
</comment>
<feature type="coiled-coil region" evidence="3">
    <location>
        <begin position="98"/>
        <end position="127"/>
    </location>
</feature>
<dbReference type="PANTHER" id="PTHR16166">
    <property type="entry name" value="VACUOLAR PROTEIN SORTING-ASSOCIATED PROTEIN VPS13"/>
    <property type="match status" value="1"/>
</dbReference>
<accession>A0ABM1ADQ9</accession>
<feature type="domain" description="Chorein N-terminal" evidence="4">
    <location>
        <begin position="2"/>
        <end position="250"/>
    </location>
</feature>
<dbReference type="PANTHER" id="PTHR16166:SF93">
    <property type="entry name" value="INTERMEMBRANE LIPID TRANSFER PROTEIN VPS13"/>
    <property type="match status" value="1"/>
</dbReference>
<evidence type="ECO:0000313" key="6">
    <source>
        <dbReference type="RefSeq" id="XP_012945731.1"/>
    </source>
</evidence>